<dbReference type="Gene3D" id="2.30.30.90">
    <property type="match status" value="1"/>
</dbReference>
<name>A0ABR7T5G7_HELCL</name>
<comment type="caution">
    <text evidence="3">The sequence shown here is derived from an EMBL/GenBank/DDBJ whole genome shotgun (WGS) entry which is preliminary data.</text>
</comment>
<dbReference type="EMBL" id="JACVHF010000008">
    <property type="protein sequence ID" value="MBC9784806.1"/>
    <property type="molecule type" value="Genomic_DNA"/>
</dbReference>
<dbReference type="PANTHER" id="PTHR42954:SF2">
    <property type="entry name" value="FE(2+) TRANSPORT PROTEIN A"/>
    <property type="match status" value="1"/>
</dbReference>
<dbReference type="InterPro" id="IPR008988">
    <property type="entry name" value="Transcriptional_repressor_C"/>
</dbReference>
<gene>
    <name evidence="3" type="ORF">H1S01_09810</name>
</gene>
<proteinExistence type="predicted"/>
<evidence type="ECO:0000313" key="4">
    <source>
        <dbReference type="Proteomes" id="UP000617402"/>
    </source>
</evidence>
<evidence type="ECO:0000259" key="2">
    <source>
        <dbReference type="SMART" id="SM00899"/>
    </source>
</evidence>
<protein>
    <submittedName>
        <fullName evidence="3">Ferrous iron transport protein A</fullName>
    </submittedName>
</protein>
<accession>A0ABR7T5G7</accession>
<sequence>MNHYLPLSHIPIGRKARVINLELEGFSRRRILDMGLVPGTEVEVLRRSPLGDPTAYLIRGTVIGLRKDEASHIIVQKQ</sequence>
<dbReference type="InterPro" id="IPR038157">
    <property type="entry name" value="FeoA_core_dom"/>
</dbReference>
<feature type="domain" description="Ferrous iron transporter FeoA-like" evidence="2">
    <location>
        <begin position="5"/>
        <end position="77"/>
    </location>
</feature>
<dbReference type="Pfam" id="PF04023">
    <property type="entry name" value="FeoA"/>
    <property type="match status" value="1"/>
</dbReference>
<dbReference type="RefSeq" id="WP_188040094.1">
    <property type="nucleotide sequence ID" value="NZ_JACVHF010000008.1"/>
</dbReference>
<dbReference type="SMART" id="SM00899">
    <property type="entry name" value="FeoA"/>
    <property type="match status" value="1"/>
</dbReference>
<evidence type="ECO:0000256" key="1">
    <source>
        <dbReference type="ARBA" id="ARBA00023004"/>
    </source>
</evidence>
<dbReference type="PANTHER" id="PTHR42954">
    <property type="entry name" value="FE(2+) TRANSPORT PROTEIN A"/>
    <property type="match status" value="1"/>
</dbReference>
<reference evidence="3 4" key="1">
    <citation type="submission" date="2020-07" db="EMBL/GenBank/DDBJ databases">
        <title>Draft whole-genome sequence of Heliobacterium chlorum DSM 3682, type strain.</title>
        <authorList>
            <person name="Kyndt J.A."/>
            <person name="Meyer T.E."/>
            <person name="Imhoff J.F."/>
        </authorList>
    </citation>
    <scope>NUCLEOTIDE SEQUENCE [LARGE SCALE GENOMIC DNA]</scope>
    <source>
        <strain evidence="3 4">DSM 3682</strain>
    </source>
</reference>
<evidence type="ECO:0000313" key="3">
    <source>
        <dbReference type="EMBL" id="MBC9784806.1"/>
    </source>
</evidence>
<organism evidence="3 4">
    <name type="scientific">Heliobacterium chlorum</name>
    <dbReference type="NCBI Taxonomy" id="2698"/>
    <lineage>
        <taxon>Bacteria</taxon>
        <taxon>Bacillati</taxon>
        <taxon>Bacillota</taxon>
        <taxon>Clostridia</taxon>
        <taxon>Eubacteriales</taxon>
        <taxon>Heliobacteriaceae</taxon>
        <taxon>Heliobacterium</taxon>
    </lineage>
</organism>
<dbReference type="InterPro" id="IPR007167">
    <property type="entry name" value="Fe-transptr_FeoA-like"/>
</dbReference>
<dbReference type="InterPro" id="IPR052713">
    <property type="entry name" value="FeoA"/>
</dbReference>
<keyword evidence="4" id="KW-1185">Reference proteome</keyword>
<dbReference type="Proteomes" id="UP000617402">
    <property type="component" value="Unassembled WGS sequence"/>
</dbReference>
<dbReference type="SUPFAM" id="SSF50037">
    <property type="entry name" value="C-terminal domain of transcriptional repressors"/>
    <property type="match status" value="1"/>
</dbReference>
<keyword evidence="1" id="KW-0408">Iron</keyword>